<feature type="domain" description="Mab-21-like nucleotidyltransferase" evidence="3">
    <location>
        <begin position="181"/>
        <end position="363"/>
    </location>
</feature>
<dbReference type="Gene3D" id="3.30.460.90">
    <property type="match status" value="1"/>
</dbReference>
<dbReference type="GO" id="GO:0006974">
    <property type="term" value="P:DNA damage response"/>
    <property type="evidence" value="ECO:0007669"/>
    <property type="project" value="TreeGrafter"/>
</dbReference>
<dbReference type="GO" id="GO:0071360">
    <property type="term" value="P:cellular response to exogenous dsRNA"/>
    <property type="evidence" value="ECO:0007669"/>
    <property type="project" value="TreeGrafter"/>
</dbReference>
<dbReference type="OrthoDB" id="6054650at2759"/>
<dbReference type="InterPro" id="IPR046903">
    <property type="entry name" value="Mab-21-like_nuc_Trfase"/>
</dbReference>
<dbReference type="EMBL" id="JAFDVH010000016">
    <property type="protein sequence ID" value="KAG7463046.1"/>
    <property type="molecule type" value="Genomic_DNA"/>
</dbReference>
<dbReference type="GO" id="GO:0002218">
    <property type="term" value="P:activation of innate immune response"/>
    <property type="evidence" value="ECO:0007669"/>
    <property type="project" value="TreeGrafter"/>
</dbReference>
<evidence type="ECO:0000259" key="3">
    <source>
        <dbReference type="Pfam" id="PF03281"/>
    </source>
</evidence>
<dbReference type="GO" id="GO:0003690">
    <property type="term" value="F:double-stranded DNA binding"/>
    <property type="evidence" value="ECO:0007669"/>
    <property type="project" value="TreeGrafter"/>
</dbReference>
<comment type="caution">
    <text evidence="5">The sequence shown here is derived from an EMBL/GenBank/DDBJ whole genome shotgun (WGS) entry which is preliminary data.</text>
</comment>
<organism evidence="5 6">
    <name type="scientific">Megalops atlanticus</name>
    <name type="common">Tarpon</name>
    <name type="synonym">Clupea gigantea</name>
    <dbReference type="NCBI Taxonomy" id="7932"/>
    <lineage>
        <taxon>Eukaryota</taxon>
        <taxon>Metazoa</taxon>
        <taxon>Chordata</taxon>
        <taxon>Craniata</taxon>
        <taxon>Vertebrata</taxon>
        <taxon>Euteleostomi</taxon>
        <taxon>Actinopterygii</taxon>
        <taxon>Neopterygii</taxon>
        <taxon>Teleostei</taxon>
        <taxon>Elopiformes</taxon>
        <taxon>Megalopidae</taxon>
        <taxon>Megalops</taxon>
    </lineage>
</organism>
<dbReference type="InterPro" id="IPR046906">
    <property type="entry name" value="Mab-21_HhH/H2TH-like"/>
</dbReference>
<dbReference type="GO" id="GO:0032481">
    <property type="term" value="P:positive regulation of type I interferon production"/>
    <property type="evidence" value="ECO:0007669"/>
    <property type="project" value="TreeGrafter"/>
</dbReference>
<evidence type="ECO:0000313" key="5">
    <source>
        <dbReference type="EMBL" id="KAG7463046.1"/>
    </source>
</evidence>
<feature type="region of interest" description="Disordered" evidence="2">
    <location>
        <begin position="1"/>
        <end position="125"/>
    </location>
</feature>
<feature type="compositionally biased region" description="Polar residues" evidence="2">
    <location>
        <begin position="39"/>
        <end position="51"/>
    </location>
</feature>
<comment type="similarity">
    <text evidence="1">Belongs to the mab-21 family.</text>
</comment>
<protein>
    <recommendedName>
        <fullName evidence="7">Cyclic GMP-AMP synthase</fullName>
    </recommendedName>
</protein>
<evidence type="ECO:0000259" key="4">
    <source>
        <dbReference type="Pfam" id="PF20266"/>
    </source>
</evidence>
<feature type="compositionally biased region" description="Basic residues" evidence="2">
    <location>
        <begin position="87"/>
        <end position="98"/>
    </location>
</feature>
<name>A0A9D3PNC3_MEGAT</name>
<dbReference type="AlphaFoldDB" id="A0A9D3PNC3"/>
<dbReference type="Pfam" id="PF03281">
    <property type="entry name" value="Mab-21"/>
    <property type="match status" value="1"/>
</dbReference>
<reference evidence="5" key="1">
    <citation type="submission" date="2021-01" db="EMBL/GenBank/DDBJ databases">
        <authorList>
            <person name="Zahm M."/>
            <person name="Roques C."/>
            <person name="Cabau C."/>
            <person name="Klopp C."/>
            <person name="Donnadieu C."/>
            <person name="Jouanno E."/>
            <person name="Lampietro C."/>
            <person name="Louis A."/>
            <person name="Herpin A."/>
            <person name="Echchiki A."/>
            <person name="Berthelot C."/>
            <person name="Parey E."/>
            <person name="Roest-Crollius H."/>
            <person name="Braasch I."/>
            <person name="Postlethwait J."/>
            <person name="Bobe J."/>
            <person name="Montfort J."/>
            <person name="Bouchez O."/>
            <person name="Begum T."/>
            <person name="Mejri S."/>
            <person name="Adams A."/>
            <person name="Chen W.-J."/>
            <person name="Guiguen Y."/>
        </authorList>
    </citation>
    <scope>NUCLEOTIDE SEQUENCE</scope>
    <source>
        <strain evidence="5">YG-15Mar2019-1</strain>
        <tissue evidence="5">Brain</tissue>
    </source>
</reference>
<dbReference type="PANTHER" id="PTHR10656:SF35">
    <property type="entry name" value="CYCLIC GMP-AMP SYNTHASE"/>
    <property type="match status" value="1"/>
</dbReference>
<dbReference type="GO" id="GO:2000042">
    <property type="term" value="P:negative regulation of double-strand break repair via homologous recombination"/>
    <property type="evidence" value="ECO:0007669"/>
    <property type="project" value="TreeGrafter"/>
</dbReference>
<dbReference type="GO" id="GO:0005829">
    <property type="term" value="C:cytosol"/>
    <property type="evidence" value="ECO:0007669"/>
    <property type="project" value="TreeGrafter"/>
</dbReference>
<dbReference type="PANTHER" id="PTHR10656">
    <property type="entry name" value="CELL FATE DETERMINING PROTEIN MAB21-RELATED"/>
    <property type="match status" value="1"/>
</dbReference>
<evidence type="ECO:0000313" key="6">
    <source>
        <dbReference type="Proteomes" id="UP001046870"/>
    </source>
</evidence>
<dbReference type="GO" id="GO:0035861">
    <property type="term" value="C:site of double-strand break"/>
    <property type="evidence" value="ECO:0007669"/>
    <property type="project" value="TreeGrafter"/>
</dbReference>
<accession>A0A9D3PNC3</accession>
<feature type="compositionally biased region" description="Polar residues" evidence="2">
    <location>
        <begin position="7"/>
        <end position="19"/>
    </location>
</feature>
<dbReference type="GO" id="GO:0038001">
    <property type="term" value="P:paracrine signaling"/>
    <property type="evidence" value="ECO:0007669"/>
    <property type="project" value="TreeGrafter"/>
</dbReference>
<feature type="domain" description="Mab-21-like HhH/H2TH-like" evidence="4">
    <location>
        <begin position="379"/>
        <end position="480"/>
    </location>
</feature>
<sequence>MAGRVTPRSNRAKSPSQARPKSPTKARGGQNPSHGAVPKSQQVPNGRSSGSAKKEVDGQGSKKACSPPARRLRSCASPPRNPEGNTRGRHAKNARKNNKCYSPDGAESPVEKRTEKSPSKSDCVGAPVDKVLQSTLDNLKIKKIEQSNSASIINDVVRKIIKHMRQTDPFRDVEELRTGSYYENVKISEPDEFDVMLAVPVDRAEIQNFDEDGAFYTVALKRGACKNALHDFLQPDGTISADKMLTEFRRKVKQAVRSFSEVVVERKKKGCPAVTLQIKSDGLEIGLDVVLSLKVHTSWPQFTRDGFKIDAWLGTKVKREFKFLPFYLVPKYEGKGNEEREGICAKDAWRISFSHIEKGILKNHGQSKTCCESHGTQCCRKPCLKLLKHLLHLLKQKHPKELSKFCSYLAKTTLLHACSSRVRDSDWELARLSDCFQQLLEDFVGHLRSGELYNFFIPTQNLLGFNCDKKSRDFLAGRIEDEWNNGFPIFRDRSQFT</sequence>
<proteinExistence type="inferred from homology"/>
<evidence type="ECO:0008006" key="7">
    <source>
        <dbReference type="Google" id="ProtNLM"/>
    </source>
</evidence>
<evidence type="ECO:0000256" key="1">
    <source>
        <dbReference type="ARBA" id="ARBA00008307"/>
    </source>
</evidence>
<dbReference type="InterPro" id="IPR024810">
    <property type="entry name" value="MAB21L/cGLR"/>
</dbReference>
<dbReference type="FunFam" id="1.10.1410.40:FF:000007">
    <property type="entry name" value="Cyclic GMP-AMP synthase"/>
    <property type="match status" value="1"/>
</dbReference>
<dbReference type="Gene3D" id="1.10.1410.40">
    <property type="match status" value="1"/>
</dbReference>
<keyword evidence="6" id="KW-1185">Reference proteome</keyword>
<dbReference type="SMART" id="SM01265">
    <property type="entry name" value="Mab-21"/>
    <property type="match status" value="1"/>
</dbReference>
<dbReference type="GO" id="GO:0005634">
    <property type="term" value="C:nucleus"/>
    <property type="evidence" value="ECO:0007669"/>
    <property type="project" value="TreeGrafter"/>
</dbReference>
<dbReference type="Pfam" id="PF20266">
    <property type="entry name" value="Mab-21_C"/>
    <property type="match status" value="1"/>
</dbReference>
<feature type="compositionally biased region" description="Basic and acidic residues" evidence="2">
    <location>
        <begin position="109"/>
        <end position="119"/>
    </location>
</feature>
<dbReference type="GO" id="GO:0003682">
    <property type="term" value="F:chromatin binding"/>
    <property type="evidence" value="ECO:0007669"/>
    <property type="project" value="TreeGrafter"/>
</dbReference>
<gene>
    <name evidence="5" type="ORF">MATL_G00191190</name>
</gene>
<dbReference type="Proteomes" id="UP001046870">
    <property type="component" value="Chromosome 16"/>
</dbReference>
<dbReference type="GO" id="GO:0002230">
    <property type="term" value="P:positive regulation of defense response to virus by host"/>
    <property type="evidence" value="ECO:0007669"/>
    <property type="project" value="TreeGrafter"/>
</dbReference>
<evidence type="ECO:0000256" key="2">
    <source>
        <dbReference type="SAM" id="MobiDB-lite"/>
    </source>
</evidence>
<dbReference type="GO" id="GO:0061501">
    <property type="term" value="F:2',3'-cyclic GMP-AMP synthase activity"/>
    <property type="evidence" value="ECO:0007669"/>
    <property type="project" value="TreeGrafter"/>
</dbReference>